<name>A0A3G1IWB7_9EUKA</name>
<evidence type="ECO:0000256" key="4">
    <source>
        <dbReference type="ARBA" id="ARBA00022781"/>
    </source>
</evidence>
<organism evidence="8">
    <name type="scientific">Cyanoptyche gloeocystis</name>
    <dbReference type="NCBI Taxonomy" id="77922"/>
    <lineage>
        <taxon>Eukaryota</taxon>
        <taxon>Glaucocystophyceae</taxon>
        <taxon>Glaucocystophyceae incertae sedis</taxon>
        <taxon>Cyanoptyche</taxon>
    </lineage>
</organism>
<dbReference type="InterPro" id="IPR000711">
    <property type="entry name" value="ATPase_OSCP/dsu"/>
</dbReference>
<evidence type="ECO:0000256" key="6">
    <source>
        <dbReference type="ARBA" id="ARBA00023136"/>
    </source>
</evidence>
<keyword evidence="8" id="KW-0934">Plastid</keyword>
<dbReference type="InterPro" id="IPR026015">
    <property type="entry name" value="ATP_synth_OSCP/delta_N_sf"/>
</dbReference>
<dbReference type="PROSITE" id="PS00389">
    <property type="entry name" value="ATPASE_DELTA"/>
    <property type="match status" value="1"/>
</dbReference>
<evidence type="ECO:0000256" key="1">
    <source>
        <dbReference type="ARBA" id="ARBA00004370"/>
    </source>
</evidence>
<dbReference type="Pfam" id="PF00213">
    <property type="entry name" value="OSCP"/>
    <property type="match status" value="1"/>
</dbReference>
<evidence type="ECO:0000313" key="8">
    <source>
        <dbReference type="EMBL" id="ASQ40340.1"/>
    </source>
</evidence>
<dbReference type="GO" id="GO:0046933">
    <property type="term" value="F:proton-transporting ATP synthase activity, rotational mechanism"/>
    <property type="evidence" value="ECO:0007669"/>
    <property type="project" value="InterPro"/>
</dbReference>
<keyword evidence="3" id="KW-0813">Transport</keyword>
<geneLocation type="plastid" evidence="8"/>
<dbReference type="SUPFAM" id="SSF47928">
    <property type="entry name" value="N-terminal domain of the delta subunit of the F1F0-ATP synthase"/>
    <property type="match status" value="1"/>
</dbReference>
<sequence>MTQKSLIISKIVQPYAEALLEIAQTNNLVQVINDDTNLILQALQESDSLQSFLTNPVINNNLKKKVIEDIFEQKINLYTKKFLMLLIDKNRISCLDGIGKKYQELVLKLNKIQIAFVITRITPSEEQKKAFEKITKKITNANEVNLNYVIDSSIVGGFKIQIGSKVIDASLRSQLFRIGVFLGV</sequence>
<dbReference type="AlphaFoldDB" id="A0A3G1IWB7"/>
<keyword evidence="5" id="KW-0406">Ion transport</keyword>
<dbReference type="NCBIfam" id="TIGR01145">
    <property type="entry name" value="ATP_synt_delta"/>
    <property type="match status" value="1"/>
</dbReference>
<dbReference type="EMBL" id="MF167427">
    <property type="protein sequence ID" value="ASQ40340.1"/>
    <property type="molecule type" value="Genomic_DNA"/>
</dbReference>
<gene>
    <name evidence="8" type="primary">atpD</name>
</gene>
<dbReference type="PANTHER" id="PTHR11910">
    <property type="entry name" value="ATP SYNTHASE DELTA CHAIN"/>
    <property type="match status" value="1"/>
</dbReference>
<protein>
    <submittedName>
        <fullName evidence="8">ATP synthase CF1 delta subunit</fullName>
    </submittedName>
</protein>
<reference evidence="8" key="1">
    <citation type="submission" date="2017-05" db="EMBL/GenBank/DDBJ databases">
        <title>Plastid comparative genomics reveals ancient divergence between Glaucophyte genera.</title>
        <authorList>
            <person name="Figueroa-Martinez F.J."/>
            <person name="Jackson C."/>
            <person name="Reyes-Prieto A."/>
        </authorList>
    </citation>
    <scope>NUCLEOTIDE SEQUENCE</scope>
    <source>
        <strain evidence="8">SAG 4.97</strain>
    </source>
</reference>
<evidence type="ECO:0000256" key="5">
    <source>
        <dbReference type="ARBA" id="ARBA00023065"/>
    </source>
</evidence>
<keyword evidence="6" id="KW-0472">Membrane</keyword>
<dbReference type="Gene3D" id="1.10.520.20">
    <property type="entry name" value="N-terminal domain of the delta subunit of the F1F0-ATP synthase"/>
    <property type="match status" value="1"/>
</dbReference>
<dbReference type="GO" id="GO:0016020">
    <property type="term" value="C:membrane"/>
    <property type="evidence" value="ECO:0007669"/>
    <property type="project" value="UniProtKB-SubCell"/>
</dbReference>
<comment type="similarity">
    <text evidence="2">Belongs to the ATPase delta chain family.</text>
</comment>
<evidence type="ECO:0000256" key="7">
    <source>
        <dbReference type="ARBA" id="ARBA00023310"/>
    </source>
</evidence>
<dbReference type="PRINTS" id="PR00125">
    <property type="entry name" value="ATPASEDELTA"/>
</dbReference>
<evidence type="ECO:0000256" key="3">
    <source>
        <dbReference type="ARBA" id="ARBA00022448"/>
    </source>
</evidence>
<dbReference type="HAMAP" id="MF_01416">
    <property type="entry name" value="ATP_synth_delta_bact"/>
    <property type="match status" value="1"/>
</dbReference>
<comment type="subcellular location">
    <subcellularLocation>
        <location evidence="1">Membrane</location>
    </subcellularLocation>
</comment>
<accession>A0A3G1IWB7</accession>
<evidence type="ECO:0000256" key="2">
    <source>
        <dbReference type="ARBA" id="ARBA00007046"/>
    </source>
</evidence>
<keyword evidence="7" id="KW-0066">ATP synthesis</keyword>
<keyword evidence="4" id="KW-0375">Hydrogen ion transport</keyword>
<proteinExistence type="inferred from homology"/>
<dbReference type="InterPro" id="IPR020781">
    <property type="entry name" value="ATPase_OSCP/d_CS"/>
</dbReference>